<sequence length="237" mass="25681">MKQKREGEALTLGAVIVAAGKSSRMQGVDKQFLELEGVPVLIRSIRAFEELGFVREIAVVVREEEIPRTMEMARAFGLSKVKTICAGGTSRQQSVFNGVRTLSPECGFVAIHDGARPFIDPGAIAACVADAARCRAACAAVPVKDTIKLRGEDGCIEGTPPRERLFIAQTPQVFERSLYTAAMENALARGEDYTDDCQLVEALGHRVFLSEGSYLNFKITTPEDLILAQALAAGEIY</sequence>
<dbReference type="Gene3D" id="3.90.550.10">
    <property type="entry name" value="Spore Coat Polysaccharide Biosynthesis Protein SpsA, Chain A"/>
    <property type="match status" value="1"/>
</dbReference>
<comment type="catalytic activity">
    <reaction evidence="4">
        <text>2-C-methyl-D-erythritol 4-phosphate + CTP + H(+) = 4-CDP-2-C-methyl-D-erythritol + diphosphate</text>
        <dbReference type="Rhea" id="RHEA:13429"/>
        <dbReference type="ChEBI" id="CHEBI:15378"/>
        <dbReference type="ChEBI" id="CHEBI:33019"/>
        <dbReference type="ChEBI" id="CHEBI:37563"/>
        <dbReference type="ChEBI" id="CHEBI:57823"/>
        <dbReference type="ChEBI" id="CHEBI:58262"/>
        <dbReference type="EC" id="2.7.7.60"/>
    </reaction>
</comment>
<dbReference type="GO" id="GO:0019288">
    <property type="term" value="P:isopentenyl diphosphate biosynthetic process, methylerythritol 4-phosphate pathway"/>
    <property type="evidence" value="ECO:0007669"/>
    <property type="project" value="UniProtKB-UniRule"/>
</dbReference>
<evidence type="ECO:0000256" key="4">
    <source>
        <dbReference type="HAMAP-Rule" id="MF_00108"/>
    </source>
</evidence>
<dbReference type="NCBIfam" id="TIGR00453">
    <property type="entry name" value="ispD"/>
    <property type="match status" value="1"/>
</dbReference>
<dbReference type="InterPro" id="IPR001228">
    <property type="entry name" value="IspD"/>
</dbReference>
<accession>A0A9X8UIS1</accession>
<dbReference type="FunFam" id="3.90.550.10:FF:000003">
    <property type="entry name" value="2-C-methyl-D-erythritol 4-phosphate cytidylyltransferase"/>
    <property type="match status" value="1"/>
</dbReference>
<dbReference type="SUPFAM" id="SSF53448">
    <property type="entry name" value="Nucleotide-diphospho-sugar transferases"/>
    <property type="match status" value="1"/>
</dbReference>
<name>A0A9X8UIS1_9FIRM</name>
<dbReference type="InterPro" id="IPR034683">
    <property type="entry name" value="IspD/TarI"/>
</dbReference>
<dbReference type="Pfam" id="PF01128">
    <property type="entry name" value="IspD"/>
    <property type="match status" value="1"/>
</dbReference>
<comment type="similarity">
    <text evidence="4">Belongs to the IspD/TarI cytidylyltransferase family. IspD subfamily.</text>
</comment>
<dbReference type="GO" id="GO:0050518">
    <property type="term" value="F:2-C-methyl-D-erythritol 4-phosphate cytidylyltransferase activity"/>
    <property type="evidence" value="ECO:0007669"/>
    <property type="project" value="UniProtKB-UniRule"/>
</dbReference>
<dbReference type="PANTHER" id="PTHR32125">
    <property type="entry name" value="2-C-METHYL-D-ERYTHRITOL 4-PHOSPHATE CYTIDYLYLTRANSFERASE, CHLOROPLASTIC"/>
    <property type="match status" value="1"/>
</dbReference>
<feature type="site" description="Transition state stabilizer" evidence="4">
    <location>
        <position position="24"/>
    </location>
</feature>
<comment type="caution">
    <text evidence="5">The sequence shown here is derived from an EMBL/GenBank/DDBJ whole genome shotgun (WGS) entry which is preliminary data.</text>
</comment>
<dbReference type="InterPro" id="IPR029044">
    <property type="entry name" value="Nucleotide-diphossugar_trans"/>
</dbReference>
<comment type="function">
    <text evidence="4">Catalyzes the formation of 4-diphosphocytidyl-2-C-methyl-D-erythritol from CTP and 2-C-methyl-D-erythritol 4-phosphate (MEP).</text>
</comment>
<protein>
    <recommendedName>
        <fullName evidence="4">2-C-methyl-D-erythritol 4-phosphate cytidylyltransferase</fullName>
        <ecNumber evidence="4">2.7.7.60</ecNumber>
    </recommendedName>
    <alternativeName>
        <fullName evidence="4">4-diphosphocytidyl-2C-methyl-D-erythritol synthase</fullName>
    </alternativeName>
    <alternativeName>
        <fullName evidence="4">MEP cytidylyltransferase</fullName>
        <shortName evidence="4">MCT</shortName>
    </alternativeName>
</protein>
<keyword evidence="6" id="KW-1185">Reference proteome</keyword>
<dbReference type="PANTHER" id="PTHR32125:SF4">
    <property type="entry name" value="2-C-METHYL-D-ERYTHRITOL 4-PHOSPHATE CYTIDYLYLTRANSFERASE, CHLOROPLASTIC"/>
    <property type="match status" value="1"/>
</dbReference>
<dbReference type="RefSeq" id="WP_242942201.1">
    <property type="nucleotide sequence ID" value="NZ_JADNAH010000002.1"/>
</dbReference>
<feature type="site" description="Positions MEP for the nucleophilic attack" evidence="4">
    <location>
        <position position="162"/>
    </location>
</feature>
<proteinExistence type="inferred from homology"/>
<evidence type="ECO:0000256" key="2">
    <source>
        <dbReference type="ARBA" id="ARBA00022695"/>
    </source>
</evidence>
<dbReference type="InterPro" id="IPR050088">
    <property type="entry name" value="IspD/TarI_cytidylyltransf_bact"/>
</dbReference>
<evidence type="ECO:0000256" key="1">
    <source>
        <dbReference type="ARBA" id="ARBA00022679"/>
    </source>
</evidence>
<dbReference type="EMBL" id="SLUK01000007">
    <property type="protein sequence ID" value="TCL42972.1"/>
    <property type="molecule type" value="Genomic_DNA"/>
</dbReference>
<organism evidence="5 6">
    <name type="scientific">Harryflintia acetispora</name>
    <dbReference type="NCBI Taxonomy" id="1849041"/>
    <lineage>
        <taxon>Bacteria</taxon>
        <taxon>Bacillati</taxon>
        <taxon>Bacillota</taxon>
        <taxon>Clostridia</taxon>
        <taxon>Eubacteriales</taxon>
        <taxon>Oscillospiraceae</taxon>
        <taxon>Harryflintia</taxon>
    </lineage>
</organism>
<evidence type="ECO:0000313" key="6">
    <source>
        <dbReference type="Proteomes" id="UP000294682"/>
    </source>
</evidence>
<dbReference type="AlphaFoldDB" id="A0A9X8UIS1"/>
<dbReference type="EC" id="2.7.7.60" evidence="4"/>
<gene>
    <name evidence="4" type="primary">ispD</name>
    <name evidence="5" type="ORF">EDD78_10773</name>
</gene>
<dbReference type="HAMAP" id="MF_00108">
    <property type="entry name" value="IspD"/>
    <property type="match status" value="1"/>
</dbReference>
<keyword evidence="1 4" id="KW-0808">Transferase</keyword>
<dbReference type="CDD" id="cd02516">
    <property type="entry name" value="CDP-ME_synthetase"/>
    <property type="match status" value="1"/>
</dbReference>
<comment type="pathway">
    <text evidence="4">Isoprenoid biosynthesis; isopentenyl diphosphate biosynthesis via DXP pathway; isopentenyl diphosphate from 1-deoxy-D-xylulose 5-phosphate: step 2/6.</text>
</comment>
<evidence type="ECO:0000256" key="3">
    <source>
        <dbReference type="ARBA" id="ARBA00023229"/>
    </source>
</evidence>
<keyword evidence="3 4" id="KW-0414">Isoprene biosynthesis</keyword>
<feature type="site" description="Positions MEP for the nucleophilic attack" evidence="4">
    <location>
        <position position="218"/>
    </location>
</feature>
<evidence type="ECO:0000313" key="5">
    <source>
        <dbReference type="EMBL" id="TCL42972.1"/>
    </source>
</evidence>
<dbReference type="Proteomes" id="UP000294682">
    <property type="component" value="Unassembled WGS sequence"/>
</dbReference>
<feature type="site" description="Transition state stabilizer" evidence="4">
    <location>
        <position position="30"/>
    </location>
</feature>
<reference evidence="5 6" key="1">
    <citation type="submission" date="2019-03" db="EMBL/GenBank/DDBJ databases">
        <title>Genomic Encyclopedia of Type Strains, Phase IV (KMG-IV): sequencing the most valuable type-strain genomes for metagenomic binning, comparative biology and taxonomic classification.</title>
        <authorList>
            <person name="Goeker M."/>
        </authorList>
    </citation>
    <scope>NUCLEOTIDE SEQUENCE [LARGE SCALE GENOMIC DNA]</scope>
    <source>
        <strain evidence="5 6">DSM 100433</strain>
    </source>
</reference>
<keyword evidence="2 4" id="KW-0548">Nucleotidyltransferase</keyword>